<keyword evidence="3" id="KW-1185">Reference proteome</keyword>
<evidence type="ECO:0000313" key="2">
    <source>
        <dbReference type="EMBL" id="PPR07504.1"/>
    </source>
</evidence>
<evidence type="ECO:0008006" key="4">
    <source>
        <dbReference type="Google" id="ProtNLM"/>
    </source>
</evidence>
<accession>A0A409YWU9</accession>
<keyword evidence="1" id="KW-0175">Coiled coil</keyword>
<feature type="coiled-coil region" evidence="1">
    <location>
        <begin position="39"/>
        <end position="66"/>
    </location>
</feature>
<dbReference type="Proteomes" id="UP000284706">
    <property type="component" value="Unassembled WGS sequence"/>
</dbReference>
<comment type="caution">
    <text evidence="2">The sequence shown here is derived from an EMBL/GenBank/DDBJ whole genome shotgun (WGS) entry which is preliminary data.</text>
</comment>
<proteinExistence type="predicted"/>
<dbReference type="InParanoid" id="A0A409YWU9"/>
<dbReference type="AlphaFoldDB" id="A0A409YWU9"/>
<evidence type="ECO:0000313" key="3">
    <source>
        <dbReference type="Proteomes" id="UP000284706"/>
    </source>
</evidence>
<name>A0A409YWU9_9AGAR</name>
<dbReference type="OrthoDB" id="2883378at2759"/>
<evidence type="ECO:0000256" key="1">
    <source>
        <dbReference type="SAM" id="Coils"/>
    </source>
</evidence>
<dbReference type="Gene3D" id="3.80.10.10">
    <property type="entry name" value="Ribonuclease Inhibitor"/>
    <property type="match status" value="1"/>
</dbReference>
<gene>
    <name evidence="2" type="ORF">CVT26_013475</name>
</gene>
<organism evidence="2 3">
    <name type="scientific">Gymnopilus dilepis</name>
    <dbReference type="NCBI Taxonomy" id="231916"/>
    <lineage>
        <taxon>Eukaryota</taxon>
        <taxon>Fungi</taxon>
        <taxon>Dikarya</taxon>
        <taxon>Basidiomycota</taxon>
        <taxon>Agaricomycotina</taxon>
        <taxon>Agaricomycetes</taxon>
        <taxon>Agaricomycetidae</taxon>
        <taxon>Agaricales</taxon>
        <taxon>Agaricineae</taxon>
        <taxon>Hymenogastraceae</taxon>
        <taxon>Gymnopilus</taxon>
    </lineage>
</organism>
<protein>
    <recommendedName>
        <fullName evidence="4">F-box domain-containing protein</fullName>
    </recommendedName>
</protein>
<reference evidence="2 3" key="1">
    <citation type="journal article" date="2018" name="Evol. Lett.">
        <title>Horizontal gene cluster transfer increased hallucinogenic mushroom diversity.</title>
        <authorList>
            <person name="Reynolds H.T."/>
            <person name="Vijayakumar V."/>
            <person name="Gluck-Thaler E."/>
            <person name="Korotkin H.B."/>
            <person name="Matheny P.B."/>
            <person name="Slot J.C."/>
        </authorList>
    </citation>
    <scope>NUCLEOTIDE SEQUENCE [LARGE SCALE GENOMIC DNA]</scope>
    <source>
        <strain evidence="2 3">SRW20</strain>
    </source>
</reference>
<dbReference type="EMBL" id="NHYE01000111">
    <property type="protein sequence ID" value="PPR07504.1"/>
    <property type="molecule type" value="Genomic_DNA"/>
</dbReference>
<dbReference type="InterPro" id="IPR032675">
    <property type="entry name" value="LRR_dom_sf"/>
</dbReference>
<sequence>MTVPCSQWRVDDPLDVLSDYDPDSCKIDGGHPCKECMNLEEVDANIRKAYDLLESLARKRKEVKEKVNQAHDPVLRHLPHEIVSLIFEYWVEDSKTNAFPDDVGLSHAVYSQSVKIVFEKPAPLVISAICRTWRQISFSQPRLWTSLNIFMNDPDKLSTQHQLVNEWLGRAGRLPLDVWIHCRPDVFEEEWDVSLLDTIKTTSSRWRNLRLSLPPHFCSRLLSGSLLVPLLKTVKILGNNSPYAGTLHPFEVQLPVSPNLQEFQLYYALPIGNISIPWSQLSTFEMAPMSLNDLFLVLRRIPRLQKCTVFIFQRESEDYPRMEVLCRSVTHFELWLNSQQHLCLFEYLTFPSLQRLVLHKISQRITIDDLIPFCIRSGCQIKELQLEGFGDSLKDESLISLLEYLPSIEKLSLLIPLSYSLSNSTWITDRLFERFQMKTTSIQGQQPFLPHLRDLKISAYPAISFSWACVLDTLDVLHARIRHPSIPAGSQIHVHINVDHLDTHGPVHLDAASLRRIAKAEWRNCISLVILDSGVPVDLMQLPNEPSDTDE</sequence>